<dbReference type="InterPro" id="IPR003961">
    <property type="entry name" value="FN3_dom"/>
</dbReference>
<dbReference type="InterPro" id="IPR013783">
    <property type="entry name" value="Ig-like_fold"/>
</dbReference>
<feature type="region of interest" description="Disordered" evidence="2">
    <location>
        <begin position="382"/>
        <end position="402"/>
    </location>
</feature>
<dbReference type="PANTHER" id="PTHR46708">
    <property type="entry name" value="TENASCIN"/>
    <property type="match status" value="1"/>
</dbReference>
<dbReference type="SUPFAM" id="SSF49265">
    <property type="entry name" value="Fibronectin type III"/>
    <property type="match status" value="3"/>
</dbReference>
<dbReference type="EMBL" id="JBJKFK010005240">
    <property type="protein sequence ID" value="KAL3308432.1"/>
    <property type="molecule type" value="Genomic_DNA"/>
</dbReference>
<evidence type="ECO:0000259" key="3">
    <source>
        <dbReference type="PROSITE" id="PS50853"/>
    </source>
</evidence>
<dbReference type="Gene3D" id="2.60.40.10">
    <property type="entry name" value="Immunoglobulins"/>
    <property type="match status" value="2"/>
</dbReference>
<gene>
    <name evidence="4" type="ORF">Ciccas_013036</name>
</gene>
<name>A0ABD2PLN0_9PLAT</name>
<protein>
    <recommendedName>
        <fullName evidence="3">Fibronectin type-III domain-containing protein</fullName>
    </recommendedName>
</protein>
<dbReference type="Pfam" id="PF00041">
    <property type="entry name" value="fn3"/>
    <property type="match status" value="2"/>
</dbReference>
<feature type="domain" description="Fibronectin type-III" evidence="3">
    <location>
        <begin position="119"/>
        <end position="216"/>
    </location>
</feature>
<keyword evidence="5" id="KW-1185">Reference proteome</keyword>
<dbReference type="InterPro" id="IPR050991">
    <property type="entry name" value="ECM_Regulatory_Proteins"/>
</dbReference>
<dbReference type="PANTHER" id="PTHR46708:SF2">
    <property type="entry name" value="FIBRONECTIN TYPE-III DOMAIN-CONTAINING PROTEIN"/>
    <property type="match status" value="1"/>
</dbReference>
<dbReference type="SMART" id="SM00060">
    <property type="entry name" value="FN3"/>
    <property type="match status" value="5"/>
</dbReference>
<dbReference type="Proteomes" id="UP001626550">
    <property type="component" value="Unassembled WGS sequence"/>
</dbReference>
<evidence type="ECO:0000313" key="4">
    <source>
        <dbReference type="EMBL" id="KAL3308432.1"/>
    </source>
</evidence>
<dbReference type="CDD" id="cd00063">
    <property type="entry name" value="FN3"/>
    <property type="match status" value="2"/>
</dbReference>
<evidence type="ECO:0000256" key="1">
    <source>
        <dbReference type="ARBA" id="ARBA00022737"/>
    </source>
</evidence>
<dbReference type="InterPro" id="IPR036116">
    <property type="entry name" value="FN3_sf"/>
</dbReference>
<dbReference type="PROSITE" id="PS50853">
    <property type="entry name" value="FN3"/>
    <property type="match status" value="2"/>
</dbReference>
<feature type="domain" description="Fibronectin type-III" evidence="3">
    <location>
        <begin position="394"/>
        <end position="487"/>
    </location>
</feature>
<proteinExistence type="predicted"/>
<keyword evidence="1" id="KW-0677">Repeat</keyword>
<comment type="caution">
    <text evidence="4">The sequence shown here is derived from an EMBL/GenBank/DDBJ whole genome shotgun (WGS) entry which is preliminary data.</text>
</comment>
<organism evidence="4 5">
    <name type="scientific">Cichlidogyrus casuarinus</name>
    <dbReference type="NCBI Taxonomy" id="1844966"/>
    <lineage>
        <taxon>Eukaryota</taxon>
        <taxon>Metazoa</taxon>
        <taxon>Spiralia</taxon>
        <taxon>Lophotrochozoa</taxon>
        <taxon>Platyhelminthes</taxon>
        <taxon>Monogenea</taxon>
        <taxon>Monopisthocotylea</taxon>
        <taxon>Dactylogyridea</taxon>
        <taxon>Ancyrocephalidae</taxon>
        <taxon>Cichlidogyrus</taxon>
    </lineage>
</organism>
<evidence type="ECO:0000256" key="2">
    <source>
        <dbReference type="SAM" id="MobiDB-lite"/>
    </source>
</evidence>
<dbReference type="AlphaFoldDB" id="A0ABD2PLN0"/>
<accession>A0ABD2PLN0</accession>
<sequence length="605" mass="63478">NGLYTNPITFTTLPSADTGTLTVSYSSLTANQALIAVTETSPNRSACGVYLFQYVVESSNGQSVATYKSPLNTQLVSNLQPSTAYTVKVSVVESTSGSAGSTATTSFTTTALPKIVIPSPTSIAATSTTGSAITLVWVTPQPPSSITITGYEVFYTGPDGTPKTAKVATTIPLTTITDLKPCTIYSIAVKTVGAENNGKEIQSEFSTPSQVQTAVGKPSQVDSVTVTPLNAKTAKIVIADSAARSCGTPAYTVSIKNEANNFIVASDTSPGKTFVLNGLKSETKYVAEAMVFDSATNVYSAPVTSTSFQTVKVESPSAPPSCTATLYQLTLKQGDTQIAQVKISSTTYTFTNGIQPNTAYIVSAQTLHARSNDLSAAITKEVQTTGPSASRPKPPTKVVSTGSTSNSITLAWTAPTTSVTGYAVSYSSSSSSGFVRITNAQATTTTITGLNPCTQYTIRIQSAATVSNAELLSEHSSPDLVKSTSNPIPSTPDSVTIAQVDYTTLKLTISDRNLVQCGTLVYAIELFVKKAGKIRKVHNELLKPTAASTLTELSLDKAKVSDLMPGFVYFARVAAQDDTANLRGFIVVSPELLAPRQPRSLNQHK</sequence>
<reference evidence="4 5" key="1">
    <citation type="submission" date="2024-11" db="EMBL/GenBank/DDBJ databases">
        <title>Adaptive evolution of stress response genes in parasites aligns with host niche diversity.</title>
        <authorList>
            <person name="Hahn C."/>
            <person name="Resl P."/>
        </authorList>
    </citation>
    <scope>NUCLEOTIDE SEQUENCE [LARGE SCALE GENOMIC DNA]</scope>
    <source>
        <strain evidence="4">EGGRZ-B1_66</strain>
        <tissue evidence="4">Body</tissue>
    </source>
</reference>
<evidence type="ECO:0000313" key="5">
    <source>
        <dbReference type="Proteomes" id="UP001626550"/>
    </source>
</evidence>
<feature type="non-terminal residue" evidence="4">
    <location>
        <position position="1"/>
    </location>
</feature>